<dbReference type="UniPathway" id="UPA00665"/>
<evidence type="ECO:0000256" key="4">
    <source>
        <dbReference type="ARBA" id="ARBA00022692"/>
    </source>
</evidence>
<dbReference type="RefSeq" id="WP_184769938.1">
    <property type="nucleotide sequence ID" value="NZ_JACHGI010000006.1"/>
</dbReference>
<comment type="subcellular location">
    <subcellularLocation>
        <location evidence="9">Cell membrane</location>
        <topology evidence="9">Multi-pass membrane protein</topology>
    </subcellularLocation>
</comment>
<feature type="active site" evidence="9">
    <location>
        <position position="133"/>
    </location>
</feature>
<dbReference type="EMBL" id="JACHGI010000006">
    <property type="protein sequence ID" value="MBB6467539.1"/>
    <property type="molecule type" value="Genomic_DNA"/>
</dbReference>
<keyword evidence="2 9" id="KW-1003">Cell membrane</keyword>
<keyword evidence="5 9" id="KW-0064">Aspartyl protease</keyword>
<feature type="active site" evidence="9">
    <location>
        <position position="115"/>
    </location>
</feature>
<evidence type="ECO:0000256" key="5">
    <source>
        <dbReference type="ARBA" id="ARBA00022750"/>
    </source>
</evidence>
<organism evidence="11 12">
    <name type="scientific">Aminobacter carboxidus</name>
    <dbReference type="NCBI Taxonomy" id="376165"/>
    <lineage>
        <taxon>Bacteria</taxon>
        <taxon>Pseudomonadati</taxon>
        <taxon>Pseudomonadota</taxon>
        <taxon>Alphaproteobacteria</taxon>
        <taxon>Hyphomicrobiales</taxon>
        <taxon>Phyllobacteriaceae</taxon>
        <taxon>Aminobacter</taxon>
    </lineage>
</organism>
<accession>A0A8E1WH98</accession>
<comment type="function">
    <text evidence="9">This protein specifically catalyzes the removal of signal peptides from prolipoproteins.</text>
</comment>
<dbReference type="PANTHER" id="PTHR33695">
    <property type="entry name" value="LIPOPROTEIN SIGNAL PEPTIDASE"/>
    <property type="match status" value="1"/>
</dbReference>
<comment type="caution">
    <text evidence="9">Lacks conserved residue(s) required for the propagation of feature annotation.</text>
</comment>
<dbReference type="HAMAP" id="MF_00161">
    <property type="entry name" value="LspA"/>
    <property type="match status" value="1"/>
</dbReference>
<protein>
    <recommendedName>
        <fullName evidence="9">Lipoprotein signal peptidase</fullName>
        <ecNumber evidence="9">3.4.23.36</ecNumber>
    </recommendedName>
    <alternativeName>
        <fullName evidence="9">Prolipoprotein signal peptidase</fullName>
    </alternativeName>
    <alternativeName>
        <fullName evidence="9">Signal peptidase II</fullName>
        <shortName evidence="9">SPase II</shortName>
    </alternativeName>
</protein>
<sequence length="163" mass="17814">MKPVAFYGVVAALAVALDQWIKVLVEANLVMHEKVDLLPFLALYRTYNTGIAFSMFSDVGDTGLIVLTTVVVAFVTYLAIKTTPAQVISRFGFALIVGGALGNLIDRTVYGHVIDYILFHTPVWSFAIFNLADAFISVGAALVVLDEFLAWRRGRSEPKAADE</sequence>
<dbReference type="InterPro" id="IPR001872">
    <property type="entry name" value="Peptidase_A8"/>
</dbReference>
<evidence type="ECO:0000256" key="1">
    <source>
        <dbReference type="ARBA" id="ARBA00006139"/>
    </source>
</evidence>
<feature type="transmembrane region" description="Helical" evidence="9">
    <location>
        <begin position="62"/>
        <end position="80"/>
    </location>
</feature>
<dbReference type="NCBIfam" id="TIGR00077">
    <property type="entry name" value="lspA"/>
    <property type="match status" value="1"/>
</dbReference>
<evidence type="ECO:0000313" key="11">
    <source>
        <dbReference type="EMBL" id="MBB6467539.1"/>
    </source>
</evidence>
<dbReference type="PRINTS" id="PR00781">
    <property type="entry name" value="LIPOSIGPTASE"/>
</dbReference>
<evidence type="ECO:0000256" key="6">
    <source>
        <dbReference type="ARBA" id="ARBA00022801"/>
    </source>
</evidence>
<evidence type="ECO:0000256" key="2">
    <source>
        <dbReference type="ARBA" id="ARBA00022475"/>
    </source>
</evidence>
<dbReference type="GO" id="GO:0005886">
    <property type="term" value="C:plasma membrane"/>
    <property type="evidence" value="ECO:0007669"/>
    <property type="project" value="UniProtKB-SubCell"/>
</dbReference>
<feature type="transmembrane region" description="Helical" evidence="9">
    <location>
        <begin position="87"/>
        <end position="105"/>
    </location>
</feature>
<keyword evidence="4 9" id="KW-0812">Transmembrane</keyword>
<keyword evidence="6 9" id="KW-0378">Hydrolase</keyword>
<dbReference type="GO" id="GO:0004190">
    <property type="term" value="F:aspartic-type endopeptidase activity"/>
    <property type="evidence" value="ECO:0007669"/>
    <property type="project" value="UniProtKB-UniRule"/>
</dbReference>
<dbReference type="Proteomes" id="UP000532373">
    <property type="component" value="Unassembled WGS sequence"/>
</dbReference>
<dbReference type="Pfam" id="PF01252">
    <property type="entry name" value="Peptidase_A8"/>
    <property type="match status" value="1"/>
</dbReference>
<gene>
    <name evidence="9" type="primary">lspA</name>
    <name evidence="11" type="ORF">HNQ96_003420</name>
</gene>
<comment type="similarity">
    <text evidence="1 9 10">Belongs to the peptidase A8 family.</text>
</comment>
<name>A0A8E1WH98_9HYPH</name>
<evidence type="ECO:0000256" key="8">
    <source>
        <dbReference type="ARBA" id="ARBA00023136"/>
    </source>
</evidence>
<proteinExistence type="inferred from homology"/>
<dbReference type="EC" id="3.4.23.36" evidence="9"/>
<comment type="pathway">
    <text evidence="9">Protein modification; lipoprotein biosynthesis (signal peptide cleavage).</text>
</comment>
<comment type="caution">
    <text evidence="11">The sequence shown here is derived from an EMBL/GenBank/DDBJ whole genome shotgun (WGS) entry which is preliminary data.</text>
</comment>
<dbReference type="GO" id="GO:0006508">
    <property type="term" value="P:proteolysis"/>
    <property type="evidence" value="ECO:0007669"/>
    <property type="project" value="UniProtKB-KW"/>
</dbReference>
<evidence type="ECO:0000256" key="9">
    <source>
        <dbReference type="HAMAP-Rule" id="MF_00161"/>
    </source>
</evidence>
<reference evidence="11 12" key="1">
    <citation type="submission" date="2020-08" db="EMBL/GenBank/DDBJ databases">
        <title>Genomic Encyclopedia of Type Strains, Phase IV (KMG-IV): sequencing the most valuable type-strain genomes for metagenomic binning, comparative biology and taxonomic classification.</title>
        <authorList>
            <person name="Goeker M."/>
        </authorList>
    </citation>
    <scope>NUCLEOTIDE SEQUENCE [LARGE SCALE GENOMIC DNA]</scope>
    <source>
        <strain evidence="11 12">DSM 17454</strain>
    </source>
</reference>
<evidence type="ECO:0000256" key="10">
    <source>
        <dbReference type="RuleBase" id="RU004181"/>
    </source>
</evidence>
<feature type="transmembrane region" description="Helical" evidence="9">
    <location>
        <begin position="125"/>
        <end position="145"/>
    </location>
</feature>
<keyword evidence="8 9" id="KW-0472">Membrane</keyword>
<keyword evidence="7 9" id="KW-1133">Transmembrane helix</keyword>
<keyword evidence="3 9" id="KW-0645">Protease</keyword>
<comment type="catalytic activity">
    <reaction evidence="9">
        <text>Release of signal peptides from bacterial membrane prolipoproteins. Hydrolyzes -Xaa-Yaa-Zaa-|-(S,diacylglyceryl)Cys-, in which Xaa is hydrophobic (preferably Leu), and Yaa (Ala or Ser) and Zaa (Gly or Ala) have small, neutral side chains.</text>
        <dbReference type="EC" id="3.4.23.36"/>
    </reaction>
</comment>
<evidence type="ECO:0000256" key="7">
    <source>
        <dbReference type="ARBA" id="ARBA00022989"/>
    </source>
</evidence>
<evidence type="ECO:0000256" key="3">
    <source>
        <dbReference type="ARBA" id="ARBA00022670"/>
    </source>
</evidence>
<dbReference type="AlphaFoldDB" id="A0A8E1WH98"/>
<dbReference type="PANTHER" id="PTHR33695:SF1">
    <property type="entry name" value="LIPOPROTEIN SIGNAL PEPTIDASE"/>
    <property type="match status" value="1"/>
</dbReference>
<evidence type="ECO:0000313" key="12">
    <source>
        <dbReference type="Proteomes" id="UP000532373"/>
    </source>
</evidence>